<protein>
    <submittedName>
        <fullName evidence="1">StbB</fullName>
    </submittedName>
</protein>
<proteinExistence type="predicted"/>
<reference evidence="1" key="1">
    <citation type="submission" date="2022-08" db="EMBL/GenBank/DDBJ databases">
        <authorList>
            <person name="Kim S.-J."/>
        </authorList>
    </citation>
    <scope>NUCLEOTIDE SEQUENCE</scope>
    <source>
        <strain evidence="1">KJ</strain>
    </source>
</reference>
<dbReference type="RefSeq" id="WP_216752887.1">
    <property type="nucleotide sequence ID" value="NZ_JAHNIZ010000088.1"/>
</dbReference>
<comment type="caution">
    <text evidence="1">The sequence shown here is derived from an EMBL/GenBank/DDBJ whole genome shotgun (WGS) entry which is preliminary data.</text>
</comment>
<dbReference type="AlphaFoldDB" id="A0AAP5QHM7"/>
<sequence>MKIAVINFSGNVGKSTVARHLLAPRLDGAEVIAIESINSDDHERSGALRGAQFDELQEQMMMLNNVVVDVGASNIEDFISLMQRYDGSHEDYDRFVVPTVPVTKQQVDTIRTLDELRDLGVPPERIRLLFNTVDAKSDLRKAFTRIFDHHERKGGFVLNREAVIYENPIFEKIKPFEKSIFEIRDDPTDYVAWNAKAMEEGAPDSQRAYIRQMVALKRLANRAASELDAVFKMLVH</sequence>
<dbReference type="Proteomes" id="UP001246473">
    <property type="component" value="Unassembled WGS sequence"/>
</dbReference>
<accession>A0AAP5QHM7</accession>
<dbReference type="InterPro" id="IPR047985">
    <property type="entry name" value="StbB-like"/>
</dbReference>
<evidence type="ECO:0000313" key="1">
    <source>
        <dbReference type="EMBL" id="MDT8843651.1"/>
    </source>
</evidence>
<dbReference type="NCBIfam" id="NF041292">
    <property type="entry name" value="StbB"/>
    <property type="match status" value="1"/>
</dbReference>
<organism evidence="1 2">
    <name type="scientific">Paraburkholderia fungorum</name>
    <dbReference type="NCBI Taxonomy" id="134537"/>
    <lineage>
        <taxon>Bacteria</taxon>
        <taxon>Pseudomonadati</taxon>
        <taxon>Pseudomonadota</taxon>
        <taxon>Betaproteobacteria</taxon>
        <taxon>Burkholderiales</taxon>
        <taxon>Burkholderiaceae</taxon>
        <taxon>Paraburkholderia</taxon>
    </lineage>
</organism>
<dbReference type="EMBL" id="JANSLM010000027">
    <property type="protein sequence ID" value="MDT8843651.1"/>
    <property type="molecule type" value="Genomic_DNA"/>
</dbReference>
<name>A0AAP5QHM7_9BURK</name>
<gene>
    <name evidence="1" type="ORF">ParKJ_40320</name>
</gene>
<evidence type="ECO:0000313" key="2">
    <source>
        <dbReference type="Proteomes" id="UP001246473"/>
    </source>
</evidence>